<name>A0A926Z4M0_9CYAN</name>
<comment type="caution">
    <text evidence="2">The sequence shown here is derived from an EMBL/GenBank/DDBJ whole genome shotgun (WGS) entry which is preliminary data.</text>
</comment>
<dbReference type="AlphaFoldDB" id="A0A926Z4M0"/>
<evidence type="ECO:0000313" key="3">
    <source>
        <dbReference type="Proteomes" id="UP000631421"/>
    </source>
</evidence>
<dbReference type="Proteomes" id="UP000631421">
    <property type="component" value="Unassembled WGS sequence"/>
</dbReference>
<protein>
    <submittedName>
        <fullName evidence="2">Uncharacterized protein</fullName>
    </submittedName>
</protein>
<organism evidence="2 3">
    <name type="scientific">Pseudanabaena cinerea FACHB-1277</name>
    <dbReference type="NCBI Taxonomy" id="2949581"/>
    <lineage>
        <taxon>Bacteria</taxon>
        <taxon>Bacillati</taxon>
        <taxon>Cyanobacteriota</taxon>
        <taxon>Cyanophyceae</taxon>
        <taxon>Pseudanabaenales</taxon>
        <taxon>Pseudanabaenaceae</taxon>
        <taxon>Pseudanabaena</taxon>
        <taxon>Pseudanabaena cinerea</taxon>
    </lineage>
</organism>
<reference evidence="2" key="2">
    <citation type="submission" date="2020-08" db="EMBL/GenBank/DDBJ databases">
        <authorList>
            <person name="Chen M."/>
            <person name="Teng W."/>
            <person name="Zhao L."/>
            <person name="Hu C."/>
            <person name="Zhou Y."/>
            <person name="Han B."/>
            <person name="Song L."/>
            <person name="Shu W."/>
        </authorList>
    </citation>
    <scope>NUCLEOTIDE SEQUENCE</scope>
    <source>
        <strain evidence="2">FACHB-1277</strain>
    </source>
</reference>
<feature type="transmembrane region" description="Helical" evidence="1">
    <location>
        <begin position="20"/>
        <end position="39"/>
    </location>
</feature>
<evidence type="ECO:0000256" key="1">
    <source>
        <dbReference type="SAM" id="Phobius"/>
    </source>
</evidence>
<sequence length="482" mass="54289">MKAPNGRGKSPSRGRNNGFVIIVIILMAIAAMFAAAFLLKPKALAIDCNVPALSQNAQFKEHSKKIQAKVYVDGTPSMNGFVAIEGSRYIRALRSLNTAITGKWKDAQIQFYRFGDDRRDLLTPTDFLNAQKPIFYPKTPEEVNTNYPWFANSQINNVVKTDKPSNDSLVLIVSDMTENNQNIRDILESFKQKYLNAGFSVGVLAQRSQFNGTVYDVGNNNEFFEWNTNLPERKKNGDKSYRPFYILMLGRYANINYLYERLVESEPDIAEGSKFVIFDNKAIDSAIALDLQKSPPTQTDGVVTGINYKGAFTELGEPESSKVQILRLLPNKSYSYSYKINQQAALPHTVAAFARELEHTVEASKFDASVKDLVKNDAAKQFVKAKEVRFSSQQTEVEVNFNIESGVDGTYKFIIKSTLDKLPLIPWFKEWSSDESNKNDGARTFNVFQLLNGLHQLVVTANSDRPKDDKLMSKLCFVAEIH</sequence>
<dbReference type="RefSeq" id="WP_190349045.1">
    <property type="nucleotide sequence ID" value="NZ_JACJPY010000002.1"/>
</dbReference>
<evidence type="ECO:0000313" key="2">
    <source>
        <dbReference type="EMBL" id="MBD2148702.1"/>
    </source>
</evidence>
<keyword evidence="3" id="KW-1185">Reference proteome</keyword>
<keyword evidence="1" id="KW-1133">Transmembrane helix</keyword>
<keyword evidence="1" id="KW-0472">Membrane</keyword>
<dbReference type="EMBL" id="JACJPY010000002">
    <property type="protein sequence ID" value="MBD2148702.1"/>
    <property type="molecule type" value="Genomic_DNA"/>
</dbReference>
<reference evidence="2" key="1">
    <citation type="journal article" date="2015" name="ISME J.">
        <title>Draft Genome Sequence of Streptomyces incarnatus NRRL8089, which Produces the Nucleoside Antibiotic Sinefungin.</title>
        <authorList>
            <person name="Oshima K."/>
            <person name="Hattori M."/>
            <person name="Shimizu H."/>
            <person name="Fukuda K."/>
            <person name="Nemoto M."/>
            <person name="Inagaki K."/>
            <person name="Tamura T."/>
        </authorList>
    </citation>
    <scope>NUCLEOTIDE SEQUENCE</scope>
    <source>
        <strain evidence="2">FACHB-1277</strain>
    </source>
</reference>
<accession>A0A926Z4M0</accession>
<gene>
    <name evidence="2" type="ORF">H6F44_00955</name>
</gene>
<proteinExistence type="predicted"/>
<keyword evidence="1" id="KW-0812">Transmembrane</keyword>